<dbReference type="Pfam" id="PF00576">
    <property type="entry name" value="Transthyretin"/>
    <property type="match status" value="1"/>
</dbReference>
<dbReference type="EC" id="3.5.2.17" evidence="8"/>
<comment type="similarity">
    <text evidence="3 8">Belongs to the transthyretin family. 5-hydroxyisourate hydrolase subfamily.</text>
</comment>
<evidence type="ECO:0000256" key="6">
    <source>
        <dbReference type="ARBA" id="ARBA00022801"/>
    </source>
</evidence>
<dbReference type="InterPro" id="IPR036817">
    <property type="entry name" value="Transthyretin/HIU_hydrolase_sf"/>
</dbReference>
<dbReference type="PROSITE" id="PS00768">
    <property type="entry name" value="TRANSTHYRETIN_1"/>
    <property type="match status" value="1"/>
</dbReference>
<feature type="binding site" evidence="7">
    <location>
        <position position="105"/>
    </location>
    <ligand>
        <name>substrate</name>
    </ligand>
</feature>
<evidence type="ECO:0000313" key="10">
    <source>
        <dbReference type="EMBL" id="TXN30042.1"/>
    </source>
</evidence>
<evidence type="ECO:0000259" key="9">
    <source>
        <dbReference type="Pfam" id="PF00576"/>
    </source>
</evidence>
<keyword evidence="5 8" id="KW-0659">Purine metabolism</keyword>
<gene>
    <name evidence="10" type="primary">uraH</name>
    <name evidence="10" type="ORF">FVP33_13030</name>
</gene>
<comment type="function">
    <text evidence="2">Catalyzes the hydrolysis of 5-hydroxyisourate (HIU) to 2-oxo-4-hydroxy-4-carboxy-5-ureidoimidazoline (OHCU).</text>
</comment>
<dbReference type="NCBIfam" id="TIGR02962">
    <property type="entry name" value="hdxy_isourate"/>
    <property type="match status" value="1"/>
</dbReference>
<dbReference type="Proteomes" id="UP000321379">
    <property type="component" value="Unassembled WGS sequence"/>
</dbReference>
<evidence type="ECO:0000256" key="1">
    <source>
        <dbReference type="ARBA" id="ARBA00001043"/>
    </source>
</evidence>
<dbReference type="EMBL" id="VRMG01000008">
    <property type="protein sequence ID" value="TXN30042.1"/>
    <property type="molecule type" value="Genomic_DNA"/>
</dbReference>
<sequence>MSHVTTHVLDAALGRPASGVAVSLESEGGSPLGCAVTGADGRAGELGPDALPVGRYRLVFDTAAYFAATTTPTFYPRVTIDFDLADASAHYHVPLLLSPFGYSTYRGS</sequence>
<name>A0A5C8UNP7_9MICO</name>
<dbReference type="InterPro" id="IPR023418">
    <property type="entry name" value="Thyroxine_BS"/>
</dbReference>
<evidence type="ECO:0000256" key="8">
    <source>
        <dbReference type="RuleBase" id="RU361270"/>
    </source>
</evidence>
<protein>
    <recommendedName>
        <fullName evidence="8">5-hydroxyisourate hydrolase</fullName>
        <shortName evidence="8">HIU hydrolase</shortName>
        <shortName evidence="8">HIUHase</shortName>
        <ecNumber evidence="8">3.5.2.17</ecNumber>
    </recommendedName>
</protein>
<dbReference type="PROSITE" id="PS00769">
    <property type="entry name" value="TRANSTHYRETIN_2"/>
    <property type="match status" value="1"/>
</dbReference>
<feature type="binding site" evidence="7">
    <location>
        <position position="42"/>
    </location>
    <ligand>
        <name>substrate</name>
    </ligand>
</feature>
<dbReference type="PANTHER" id="PTHR10395">
    <property type="entry name" value="URICASE AND TRANSTHYRETIN-RELATED"/>
    <property type="match status" value="1"/>
</dbReference>
<dbReference type="InterPro" id="IPR014306">
    <property type="entry name" value="Hydroxyisourate_hydrolase"/>
</dbReference>
<feature type="domain" description="Transthyretin/hydroxyisourate hydrolase" evidence="9">
    <location>
        <begin position="4"/>
        <end position="107"/>
    </location>
</feature>
<evidence type="ECO:0000256" key="4">
    <source>
        <dbReference type="ARBA" id="ARBA00011881"/>
    </source>
</evidence>
<dbReference type="Gene3D" id="2.60.40.180">
    <property type="entry name" value="Transthyretin/hydroxyisourate hydrolase domain"/>
    <property type="match status" value="1"/>
</dbReference>
<accession>A0A5C8UNP7</accession>
<organism evidence="10 11">
    <name type="scientific">Lacisediminihabitans profunda</name>
    <dbReference type="NCBI Taxonomy" id="2594790"/>
    <lineage>
        <taxon>Bacteria</taxon>
        <taxon>Bacillati</taxon>
        <taxon>Actinomycetota</taxon>
        <taxon>Actinomycetes</taxon>
        <taxon>Micrococcales</taxon>
        <taxon>Microbacteriaceae</taxon>
        <taxon>Lacisediminihabitans</taxon>
    </lineage>
</organism>
<dbReference type="GO" id="GO:0033971">
    <property type="term" value="F:hydroxyisourate hydrolase activity"/>
    <property type="evidence" value="ECO:0007669"/>
    <property type="project" value="UniProtKB-EC"/>
</dbReference>
<keyword evidence="6 8" id="KW-0378">Hydrolase</keyword>
<keyword evidence="11" id="KW-1185">Reference proteome</keyword>
<proteinExistence type="inferred from homology"/>
<dbReference type="GO" id="GO:0006144">
    <property type="term" value="P:purine nucleobase metabolic process"/>
    <property type="evidence" value="ECO:0007669"/>
    <property type="project" value="UniProtKB-KW"/>
</dbReference>
<dbReference type="AlphaFoldDB" id="A0A5C8UNP7"/>
<dbReference type="RefSeq" id="WP_147784085.1">
    <property type="nucleotide sequence ID" value="NZ_VRMG01000008.1"/>
</dbReference>
<evidence type="ECO:0000313" key="11">
    <source>
        <dbReference type="Proteomes" id="UP000321379"/>
    </source>
</evidence>
<evidence type="ECO:0000256" key="2">
    <source>
        <dbReference type="ARBA" id="ARBA00002704"/>
    </source>
</evidence>
<dbReference type="InterPro" id="IPR023419">
    <property type="entry name" value="Transthyretin_CS"/>
</dbReference>
<feature type="binding site" evidence="7">
    <location>
        <position position="7"/>
    </location>
    <ligand>
        <name>substrate</name>
    </ligand>
</feature>
<evidence type="ECO:0000256" key="5">
    <source>
        <dbReference type="ARBA" id="ARBA00022631"/>
    </source>
</evidence>
<evidence type="ECO:0000256" key="7">
    <source>
        <dbReference type="PIRSR" id="PIRSR600895-51"/>
    </source>
</evidence>
<comment type="subunit">
    <text evidence="4 8">Homotetramer.</text>
</comment>
<dbReference type="InterPro" id="IPR023416">
    <property type="entry name" value="Transthyretin/HIU_hydrolase_d"/>
</dbReference>
<dbReference type="InterPro" id="IPR000895">
    <property type="entry name" value="Transthyretin/HIU_hydrolase"/>
</dbReference>
<dbReference type="PRINTS" id="PR00189">
    <property type="entry name" value="TRNSTHYRETIN"/>
</dbReference>
<evidence type="ECO:0000256" key="3">
    <source>
        <dbReference type="ARBA" id="ARBA00009850"/>
    </source>
</evidence>
<dbReference type="PANTHER" id="PTHR10395:SF7">
    <property type="entry name" value="5-HYDROXYISOURATE HYDROLASE"/>
    <property type="match status" value="1"/>
</dbReference>
<comment type="caution">
    <text evidence="10">The sequence shown here is derived from an EMBL/GenBank/DDBJ whole genome shotgun (WGS) entry which is preliminary data.</text>
</comment>
<dbReference type="SUPFAM" id="SSF49472">
    <property type="entry name" value="Transthyretin (synonym: prealbumin)"/>
    <property type="match status" value="1"/>
</dbReference>
<dbReference type="CDD" id="cd05822">
    <property type="entry name" value="TLP_HIUase"/>
    <property type="match status" value="1"/>
</dbReference>
<comment type="catalytic activity">
    <reaction evidence="1 8">
        <text>5-hydroxyisourate + H2O = 5-hydroxy-2-oxo-4-ureido-2,5-dihydro-1H-imidazole-5-carboxylate + H(+)</text>
        <dbReference type="Rhea" id="RHEA:23736"/>
        <dbReference type="ChEBI" id="CHEBI:15377"/>
        <dbReference type="ChEBI" id="CHEBI:15378"/>
        <dbReference type="ChEBI" id="CHEBI:18072"/>
        <dbReference type="ChEBI" id="CHEBI:58639"/>
        <dbReference type="EC" id="3.5.2.17"/>
    </reaction>
</comment>
<reference evidence="10 11" key="1">
    <citation type="submission" date="2019-08" db="EMBL/GenBank/DDBJ databases">
        <title>Bacterial whole genome sequence for Glaciihabitans sp. CHu50b-6-2.</title>
        <authorList>
            <person name="Jin L."/>
        </authorList>
    </citation>
    <scope>NUCLEOTIDE SEQUENCE [LARGE SCALE GENOMIC DNA]</scope>
    <source>
        <strain evidence="10 11">CHu50b-6-2</strain>
    </source>
</reference>